<keyword evidence="2 4" id="KW-0694">RNA-binding</keyword>
<dbReference type="Gene3D" id="3.10.290.10">
    <property type="entry name" value="RNA-binding S4 domain"/>
    <property type="match status" value="1"/>
</dbReference>
<gene>
    <name evidence="7" type="ORF">DEM34_06570</name>
</gene>
<proteinExistence type="inferred from homology"/>
<dbReference type="EMBL" id="QFFI01000008">
    <property type="protein sequence ID" value="PWG63863.1"/>
    <property type="molecule type" value="Genomic_DNA"/>
</dbReference>
<accession>A0A2U2N462</accession>
<dbReference type="GO" id="GO:0003727">
    <property type="term" value="F:single-stranded RNA binding"/>
    <property type="evidence" value="ECO:0007669"/>
    <property type="project" value="InterPro"/>
</dbReference>
<dbReference type="PROSITE" id="PS50889">
    <property type="entry name" value="S4"/>
    <property type="match status" value="1"/>
</dbReference>
<evidence type="ECO:0000256" key="5">
    <source>
        <dbReference type="SAM" id="MobiDB-lite"/>
    </source>
</evidence>
<organism evidence="7 8">
    <name type="scientific">Sediminicurvatus halobius</name>
    <dbReference type="NCBI Taxonomy" id="2182432"/>
    <lineage>
        <taxon>Bacteria</taxon>
        <taxon>Pseudomonadati</taxon>
        <taxon>Pseudomonadota</taxon>
        <taxon>Gammaproteobacteria</taxon>
        <taxon>Chromatiales</taxon>
        <taxon>Ectothiorhodospiraceae</taxon>
        <taxon>Sediminicurvatus</taxon>
    </lineage>
</organism>
<evidence type="ECO:0000259" key="6">
    <source>
        <dbReference type="SMART" id="SM00363"/>
    </source>
</evidence>
<dbReference type="CDD" id="cd00165">
    <property type="entry name" value="S4"/>
    <property type="match status" value="1"/>
</dbReference>
<feature type="region of interest" description="Disordered" evidence="5">
    <location>
        <begin position="93"/>
        <end position="133"/>
    </location>
</feature>
<dbReference type="InterPro" id="IPR025708">
    <property type="entry name" value="HSP15"/>
</dbReference>
<dbReference type="SUPFAM" id="SSF55174">
    <property type="entry name" value="Alpha-L RNA-binding motif"/>
    <property type="match status" value="1"/>
</dbReference>
<comment type="similarity">
    <text evidence="1 4">Belongs to the HSP15 family.</text>
</comment>
<evidence type="ECO:0000313" key="7">
    <source>
        <dbReference type="EMBL" id="PWG63863.1"/>
    </source>
</evidence>
<evidence type="ECO:0000256" key="1">
    <source>
        <dbReference type="ARBA" id="ARBA00008396"/>
    </source>
</evidence>
<reference evidence="7 8" key="1">
    <citation type="submission" date="2018-05" db="EMBL/GenBank/DDBJ databases">
        <title>Spiribacter halobius sp. nov., a moderately halophilic bacterium isolated from marine solar saltern.</title>
        <authorList>
            <person name="Zheng W.-S."/>
            <person name="Lu D.-C."/>
            <person name="Du Z.-J."/>
        </authorList>
    </citation>
    <scope>NUCLEOTIDE SEQUENCE [LARGE SCALE GENOMIC DNA]</scope>
    <source>
        <strain evidence="7 8">E85</strain>
    </source>
</reference>
<dbReference type="SMART" id="SM00363">
    <property type="entry name" value="S4"/>
    <property type="match status" value="1"/>
</dbReference>
<keyword evidence="3 4" id="KW-0238">DNA-binding</keyword>
<dbReference type="GO" id="GO:0043023">
    <property type="term" value="F:ribosomal large subunit binding"/>
    <property type="evidence" value="ECO:0007669"/>
    <property type="project" value="InterPro"/>
</dbReference>
<dbReference type="GO" id="GO:0003677">
    <property type="term" value="F:DNA binding"/>
    <property type="evidence" value="ECO:0007669"/>
    <property type="project" value="UniProtKB-KW"/>
</dbReference>
<dbReference type="Proteomes" id="UP000245474">
    <property type="component" value="Unassembled WGS sequence"/>
</dbReference>
<protein>
    <recommendedName>
        <fullName evidence="4">Heat shock protein 15</fullName>
    </recommendedName>
</protein>
<comment type="caution">
    <text evidence="7">The sequence shown here is derived from an EMBL/GenBank/DDBJ whole genome shotgun (WGS) entry which is preliminary data.</text>
</comment>
<dbReference type="AlphaFoldDB" id="A0A2U2N462"/>
<evidence type="ECO:0000313" key="8">
    <source>
        <dbReference type="Proteomes" id="UP000245474"/>
    </source>
</evidence>
<dbReference type="InterPro" id="IPR036986">
    <property type="entry name" value="S4_RNA-bd_sf"/>
</dbReference>
<dbReference type="OrthoDB" id="9797176at2"/>
<dbReference type="InterPro" id="IPR002942">
    <property type="entry name" value="S4_RNA-bd"/>
</dbReference>
<dbReference type="GO" id="GO:0034605">
    <property type="term" value="P:cellular response to heat"/>
    <property type="evidence" value="ECO:0007669"/>
    <property type="project" value="InterPro"/>
</dbReference>
<evidence type="ECO:0000256" key="2">
    <source>
        <dbReference type="ARBA" id="ARBA00022884"/>
    </source>
</evidence>
<feature type="domain" description="RNA-binding S4" evidence="6">
    <location>
        <begin position="10"/>
        <end position="76"/>
    </location>
</feature>
<feature type="compositionally biased region" description="Basic residues" evidence="5">
    <location>
        <begin position="121"/>
        <end position="133"/>
    </location>
</feature>
<dbReference type="RefSeq" id="WP_109677482.1">
    <property type="nucleotide sequence ID" value="NZ_CP086615.1"/>
</dbReference>
<name>A0A2U2N462_9GAMM</name>
<keyword evidence="8" id="KW-1185">Reference proteome</keyword>
<evidence type="ECO:0000256" key="4">
    <source>
        <dbReference type="PIRNR" id="PIRNR016821"/>
    </source>
</evidence>
<dbReference type="Pfam" id="PF01479">
    <property type="entry name" value="S4"/>
    <property type="match status" value="1"/>
</dbReference>
<dbReference type="PIRSF" id="PIRSF016821">
    <property type="entry name" value="HSP15"/>
    <property type="match status" value="1"/>
</dbReference>
<sequence>MVAMPEADGVRLDRWLWAARFFKTRRLAVDAIKGGKVSVDGARAKPARTVRAGQRVSVTKGAVTFDVDVLGLSEQRGPATEAEKLYAETDASIAERERQRAQRRAVAAAIPQPDHRPDRRDRRRLAAFKRGSG</sequence>
<evidence type="ECO:0000256" key="3">
    <source>
        <dbReference type="ARBA" id="ARBA00023125"/>
    </source>
</evidence>